<gene>
    <name evidence="1" type="ORF">LMH87_007855</name>
</gene>
<proteinExistence type="predicted"/>
<sequence length="97" mass="11161">MIKLVDKHPELGVVRDADCLDTIGAIGIGRVFEDGYAKTTRSLGGTLKHFDEKLLHLVPLMKTRDGRKMAEKRTKRLRQFKQWCDEENEITIPVPRE</sequence>
<protein>
    <submittedName>
        <fullName evidence="1">Uncharacterized protein</fullName>
    </submittedName>
</protein>
<dbReference type="EMBL" id="JAJHUN010000003">
    <property type="protein sequence ID" value="KAJ4159919.1"/>
    <property type="molecule type" value="Genomic_DNA"/>
</dbReference>
<evidence type="ECO:0000313" key="2">
    <source>
        <dbReference type="Proteomes" id="UP001144673"/>
    </source>
</evidence>
<dbReference type="AlphaFoldDB" id="A0A9W8QJN6"/>
<dbReference type="PANTHER" id="PTHR33594">
    <property type="entry name" value="SUPERFAMILY HYDROLASE, PUTATIVE (AFU_ORTHOLOGUE AFUA_1G03035)-RELATED"/>
    <property type="match status" value="1"/>
</dbReference>
<dbReference type="GeneID" id="80895014"/>
<name>A0A9W8QJN6_AKAMU</name>
<keyword evidence="2" id="KW-1185">Reference proteome</keyword>
<dbReference type="Gene3D" id="1.10.3210.50">
    <property type="match status" value="1"/>
</dbReference>
<dbReference type="SUPFAM" id="SSF109604">
    <property type="entry name" value="HD-domain/PDEase-like"/>
    <property type="match status" value="1"/>
</dbReference>
<reference evidence="1" key="1">
    <citation type="journal article" date="2023" name="Access Microbiol">
        <title>De-novo genome assembly for Akanthomyces muscarius, a biocontrol agent of insect agricultural pests.</title>
        <authorList>
            <person name="Erdos Z."/>
            <person name="Studholme D.J."/>
            <person name="Raymond B."/>
            <person name="Sharma M."/>
        </authorList>
    </citation>
    <scope>NUCLEOTIDE SEQUENCE</scope>
    <source>
        <strain evidence="1">Ve6</strain>
    </source>
</reference>
<dbReference type="KEGG" id="amus:LMH87_007855"/>
<organism evidence="1 2">
    <name type="scientific">Akanthomyces muscarius</name>
    <name type="common">Entomopathogenic fungus</name>
    <name type="synonym">Lecanicillium muscarium</name>
    <dbReference type="NCBI Taxonomy" id="2231603"/>
    <lineage>
        <taxon>Eukaryota</taxon>
        <taxon>Fungi</taxon>
        <taxon>Dikarya</taxon>
        <taxon>Ascomycota</taxon>
        <taxon>Pezizomycotina</taxon>
        <taxon>Sordariomycetes</taxon>
        <taxon>Hypocreomycetidae</taxon>
        <taxon>Hypocreales</taxon>
        <taxon>Cordycipitaceae</taxon>
        <taxon>Akanthomyces</taxon>
    </lineage>
</organism>
<dbReference type="Proteomes" id="UP001144673">
    <property type="component" value="Unassembled WGS sequence"/>
</dbReference>
<comment type="caution">
    <text evidence="1">The sequence shown here is derived from an EMBL/GenBank/DDBJ whole genome shotgun (WGS) entry which is preliminary data.</text>
</comment>
<accession>A0A9W8QJN6</accession>
<dbReference type="PANTHER" id="PTHR33594:SF1">
    <property type="entry name" value="HD_PDEASE DOMAIN-CONTAINING PROTEIN"/>
    <property type="match status" value="1"/>
</dbReference>
<evidence type="ECO:0000313" key="1">
    <source>
        <dbReference type="EMBL" id="KAJ4159919.1"/>
    </source>
</evidence>
<dbReference type="RefSeq" id="XP_056057724.1">
    <property type="nucleotide sequence ID" value="XM_056200300.1"/>
</dbReference>